<sequence>MCSLSNRLSCSLSIRPSPPALVLALKHPTTPSYRSKSIAKVQIDIQNEFLPPPESTDIRNNHVPAHKQHRKPSENALEKPSRPIWEFGFEGGNLAGPARPRQNWPEILKFLASSDEASQFRAGSDRFLIGFSLGLDLQIVMKLARDLLVSVQNDYIGGLFRMRWPLDENGNMVPPDRVWRFLDLHNVTWGCFCIQNGILHLARFVTKPDGTVMVYCGYRRSRCPFKVNLTRIYQTTKLRGDKYDSYPTSRLRARGPYEDAISKVVEIEDESSDEDDVGGEADVGSDGAADGSRGEDGGPGDDGYHHDHDDDYGCYDCRGEPKPNPRTFVVPILDGWLGHYPRHLGQRTLVGEWVPGQYGWPVGENE</sequence>
<accession>A0A9W8JF54</accession>
<feature type="compositionally biased region" description="Basic and acidic residues" evidence="1">
    <location>
        <begin position="292"/>
        <end position="307"/>
    </location>
</feature>
<feature type="compositionally biased region" description="Low complexity" evidence="1">
    <location>
        <begin position="280"/>
        <end position="291"/>
    </location>
</feature>
<evidence type="ECO:0000256" key="1">
    <source>
        <dbReference type="SAM" id="MobiDB-lite"/>
    </source>
</evidence>
<feature type="region of interest" description="Disordered" evidence="1">
    <location>
        <begin position="268"/>
        <end position="307"/>
    </location>
</feature>
<name>A0A9W8JF54_9AGAR</name>
<gene>
    <name evidence="2" type="ORF">H1R20_g2478</name>
</gene>
<dbReference type="EMBL" id="JANBPK010000714">
    <property type="protein sequence ID" value="KAJ2934616.1"/>
    <property type="molecule type" value="Genomic_DNA"/>
</dbReference>
<evidence type="ECO:0000313" key="3">
    <source>
        <dbReference type="Proteomes" id="UP001140091"/>
    </source>
</evidence>
<protein>
    <submittedName>
        <fullName evidence="2">Uncharacterized protein</fullName>
    </submittedName>
</protein>
<organism evidence="2 3">
    <name type="scientific">Candolleomyces eurysporus</name>
    <dbReference type="NCBI Taxonomy" id="2828524"/>
    <lineage>
        <taxon>Eukaryota</taxon>
        <taxon>Fungi</taxon>
        <taxon>Dikarya</taxon>
        <taxon>Basidiomycota</taxon>
        <taxon>Agaricomycotina</taxon>
        <taxon>Agaricomycetes</taxon>
        <taxon>Agaricomycetidae</taxon>
        <taxon>Agaricales</taxon>
        <taxon>Agaricineae</taxon>
        <taxon>Psathyrellaceae</taxon>
        <taxon>Candolleomyces</taxon>
    </lineage>
</organism>
<feature type="non-terminal residue" evidence="2">
    <location>
        <position position="1"/>
    </location>
</feature>
<proteinExistence type="predicted"/>
<comment type="caution">
    <text evidence="2">The sequence shown here is derived from an EMBL/GenBank/DDBJ whole genome shotgun (WGS) entry which is preliminary data.</text>
</comment>
<keyword evidence="3" id="KW-1185">Reference proteome</keyword>
<reference evidence="2" key="1">
    <citation type="submission" date="2022-06" db="EMBL/GenBank/DDBJ databases">
        <title>Genome Sequence of Candolleomyces eurysporus.</title>
        <authorList>
            <person name="Buettner E."/>
        </authorList>
    </citation>
    <scope>NUCLEOTIDE SEQUENCE</scope>
    <source>
        <strain evidence="2">VTCC 930004</strain>
    </source>
</reference>
<feature type="compositionally biased region" description="Acidic residues" evidence="1">
    <location>
        <begin position="268"/>
        <end position="279"/>
    </location>
</feature>
<dbReference type="OrthoDB" id="3070804at2759"/>
<dbReference type="Proteomes" id="UP001140091">
    <property type="component" value="Unassembled WGS sequence"/>
</dbReference>
<dbReference type="AlphaFoldDB" id="A0A9W8JF54"/>
<feature type="region of interest" description="Disordered" evidence="1">
    <location>
        <begin position="51"/>
        <end position="78"/>
    </location>
</feature>
<evidence type="ECO:0000313" key="2">
    <source>
        <dbReference type="EMBL" id="KAJ2934616.1"/>
    </source>
</evidence>